<dbReference type="GO" id="GO:0005509">
    <property type="term" value="F:calcium ion binding"/>
    <property type="evidence" value="ECO:0007669"/>
    <property type="project" value="InterPro"/>
</dbReference>
<keyword evidence="11" id="KW-0472">Membrane</keyword>
<evidence type="ECO:0000256" key="17">
    <source>
        <dbReference type="PROSITE-ProRule" id="PRU00076"/>
    </source>
</evidence>
<dbReference type="PANTHER" id="PTHR24034:SF89">
    <property type="entry name" value="COMPLEMENT COMPONENT C1Q RECEPTOR"/>
    <property type="match status" value="1"/>
</dbReference>
<dbReference type="EC" id="5.3.4.1" evidence="4"/>
<feature type="domain" description="EGF-like" evidence="19">
    <location>
        <begin position="327"/>
        <end position="366"/>
    </location>
</feature>
<dbReference type="GeneID" id="100025073"/>
<dbReference type="SUPFAM" id="SSF57196">
    <property type="entry name" value="EGF/Laminin"/>
    <property type="match status" value="1"/>
</dbReference>
<dbReference type="Ensembl" id="ENSMODT00000020048.4">
    <property type="protein sequence ID" value="ENSMODP00000019694.4"/>
    <property type="gene ID" value="ENSMODG00000015789.4"/>
</dbReference>
<reference evidence="20 21" key="1">
    <citation type="journal article" date="2007" name="Nature">
        <title>Genome of the marsupial Monodelphis domestica reveals innovation in non-coding sequences.</title>
        <authorList>
            <person name="Mikkelsen T.S."/>
            <person name="Wakefield M.J."/>
            <person name="Aken B."/>
            <person name="Amemiya C.T."/>
            <person name="Chang J.L."/>
            <person name="Duke S."/>
            <person name="Garber M."/>
            <person name="Gentles A.J."/>
            <person name="Goodstadt L."/>
            <person name="Heger A."/>
            <person name="Jurka J."/>
            <person name="Kamal M."/>
            <person name="Mauceli E."/>
            <person name="Searle S.M."/>
            <person name="Sharpe T."/>
            <person name="Baker M.L."/>
            <person name="Batzer M.A."/>
            <person name="Benos P.V."/>
            <person name="Belov K."/>
            <person name="Clamp M."/>
            <person name="Cook A."/>
            <person name="Cuff J."/>
            <person name="Das R."/>
            <person name="Davidow L."/>
            <person name="Deakin J.E."/>
            <person name="Fazzari M.J."/>
            <person name="Glass J.L."/>
            <person name="Grabherr M."/>
            <person name="Greally J.M."/>
            <person name="Gu W."/>
            <person name="Hore T.A."/>
            <person name="Huttley G.A."/>
            <person name="Kleber M."/>
            <person name="Jirtle R.L."/>
            <person name="Koina E."/>
            <person name="Lee J.T."/>
            <person name="Mahony S."/>
            <person name="Marra M.A."/>
            <person name="Miller R.D."/>
            <person name="Nicholls R.D."/>
            <person name="Oda M."/>
            <person name="Papenfuss A.T."/>
            <person name="Parra Z.E."/>
            <person name="Pollock D.D."/>
            <person name="Ray D.A."/>
            <person name="Schein J.E."/>
            <person name="Speed T.P."/>
            <person name="Thompson K."/>
            <person name="VandeBerg J.L."/>
            <person name="Wade C.M."/>
            <person name="Walker J.A."/>
            <person name="Waters P.D."/>
            <person name="Webber C."/>
            <person name="Weidman J.R."/>
            <person name="Xie X."/>
            <person name="Zody M.C."/>
            <person name="Baldwin J."/>
            <person name="Abdouelleil A."/>
            <person name="Abdulkadir J."/>
            <person name="Abebe A."/>
            <person name="Abera B."/>
            <person name="Abreu J."/>
            <person name="Acer S.C."/>
            <person name="Aftuck L."/>
            <person name="Alexander A."/>
            <person name="An P."/>
            <person name="Anderson E."/>
            <person name="Anderson S."/>
            <person name="Arachi H."/>
            <person name="Azer M."/>
            <person name="Bachantsang P."/>
            <person name="Barry A."/>
            <person name="Bayul T."/>
            <person name="Berlin A."/>
            <person name="Bessette D."/>
            <person name="Bloom T."/>
            <person name="Bloom T."/>
            <person name="Boguslavskiy L."/>
            <person name="Bonnet C."/>
            <person name="Boukhgalter B."/>
            <person name="Bourzgui I."/>
            <person name="Brown A."/>
            <person name="Cahill P."/>
            <person name="Channer S."/>
            <person name="Cheshatsang Y."/>
            <person name="Chuda L."/>
            <person name="Citroen M."/>
            <person name="Collymore A."/>
            <person name="Cooke P."/>
            <person name="Costello M."/>
            <person name="D'Aco K."/>
            <person name="Daza R."/>
            <person name="De Haan G."/>
            <person name="DeGray S."/>
            <person name="DeMaso C."/>
            <person name="Dhargay N."/>
            <person name="Dooley K."/>
            <person name="Dooley E."/>
            <person name="Doricent M."/>
            <person name="Dorje P."/>
            <person name="Dorjee K."/>
            <person name="Dupes A."/>
            <person name="Elong R."/>
            <person name="Falk J."/>
            <person name="Farina A."/>
            <person name="Faro S."/>
            <person name="Ferguson D."/>
            <person name="Fisher S."/>
            <person name="Foley C.D."/>
            <person name="Franke A."/>
            <person name="Friedrich D."/>
            <person name="Gadbois L."/>
            <person name="Gearin G."/>
            <person name="Gearin C.R."/>
            <person name="Giannoukos G."/>
            <person name="Goode T."/>
            <person name="Graham J."/>
            <person name="Grandbois E."/>
            <person name="Grewal S."/>
            <person name="Gyaltsen K."/>
            <person name="Hafez N."/>
            <person name="Hagos B."/>
            <person name="Hall J."/>
            <person name="Henson C."/>
            <person name="Hollinger A."/>
            <person name="Honan T."/>
            <person name="Huard M.D."/>
            <person name="Hughes L."/>
            <person name="Hurhula B."/>
            <person name="Husby M.E."/>
            <person name="Kamat A."/>
            <person name="Kanga B."/>
            <person name="Kashin S."/>
            <person name="Khazanovich D."/>
            <person name="Kisner P."/>
            <person name="Lance K."/>
            <person name="Lara M."/>
            <person name="Lee W."/>
            <person name="Lennon N."/>
            <person name="Letendre F."/>
            <person name="LeVine R."/>
            <person name="Lipovsky A."/>
            <person name="Liu X."/>
            <person name="Liu J."/>
            <person name="Liu S."/>
            <person name="Lokyitsang T."/>
            <person name="Lokyitsang Y."/>
            <person name="Lubonja R."/>
            <person name="Lui A."/>
            <person name="MacDonald P."/>
            <person name="Magnisalis V."/>
            <person name="Maru K."/>
            <person name="Matthews C."/>
            <person name="McCusker W."/>
            <person name="McDonough S."/>
            <person name="Mehta T."/>
            <person name="Meldrim J."/>
            <person name="Meneus L."/>
            <person name="Mihai O."/>
            <person name="Mihalev A."/>
            <person name="Mihova T."/>
            <person name="Mittelman R."/>
            <person name="Mlenga V."/>
            <person name="Montmayeur A."/>
            <person name="Mulrain L."/>
            <person name="Navidi A."/>
            <person name="Naylor J."/>
            <person name="Negash T."/>
            <person name="Nguyen T."/>
            <person name="Nguyen N."/>
            <person name="Nicol R."/>
            <person name="Norbu C."/>
            <person name="Norbu N."/>
            <person name="Novod N."/>
            <person name="O'Neill B."/>
            <person name="Osman S."/>
            <person name="Markiewicz E."/>
            <person name="Oyono O.L."/>
            <person name="Patti C."/>
            <person name="Phunkhang P."/>
            <person name="Pierre F."/>
            <person name="Priest M."/>
            <person name="Raghuraman S."/>
            <person name="Rege F."/>
            <person name="Reyes R."/>
            <person name="Rise C."/>
            <person name="Rogov P."/>
            <person name="Ross K."/>
            <person name="Ryan E."/>
            <person name="Settipalli S."/>
            <person name="Shea T."/>
            <person name="Sherpa N."/>
            <person name="Shi L."/>
            <person name="Shih D."/>
            <person name="Sparrow T."/>
            <person name="Spaulding J."/>
            <person name="Stalker J."/>
            <person name="Stange-Thomann N."/>
            <person name="Stavropoulos S."/>
            <person name="Stone C."/>
            <person name="Strader C."/>
            <person name="Tesfaye S."/>
            <person name="Thomson T."/>
            <person name="Thoulutsang Y."/>
            <person name="Thoulutsang D."/>
            <person name="Topham K."/>
            <person name="Topping I."/>
            <person name="Tsamla T."/>
            <person name="Vassiliev H."/>
            <person name="Vo A."/>
            <person name="Wangchuk T."/>
            <person name="Wangdi T."/>
            <person name="Weiand M."/>
            <person name="Wilkinson J."/>
            <person name="Wilson A."/>
            <person name="Yadav S."/>
            <person name="Young G."/>
            <person name="Yu Q."/>
            <person name="Zembek L."/>
            <person name="Zhong D."/>
            <person name="Zimmer A."/>
            <person name="Zwirko Z."/>
            <person name="Jaffe D.B."/>
            <person name="Alvarez P."/>
            <person name="Brockman W."/>
            <person name="Butler J."/>
            <person name="Chin C."/>
            <person name="Gnerre S."/>
            <person name="MacCallum I."/>
            <person name="Graves J.A."/>
            <person name="Ponting C.P."/>
            <person name="Breen M."/>
            <person name="Samollow P.B."/>
            <person name="Lander E.S."/>
            <person name="Lindblad-Toh K."/>
        </authorList>
    </citation>
    <scope>NUCLEOTIDE SEQUENCE [LARGE SCALE GENOMIC DNA]</scope>
</reference>
<reference evidence="20" key="2">
    <citation type="submission" date="2025-08" db="UniProtKB">
        <authorList>
            <consortium name="Ensembl"/>
        </authorList>
    </citation>
    <scope>IDENTIFICATION</scope>
</reference>
<evidence type="ECO:0000313" key="20">
    <source>
        <dbReference type="Ensembl" id="ENSMODP00000019694.4"/>
    </source>
</evidence>
<dbReference type="InParanoid" id="F6Z426"/>
<dbReference type="KEGG" id="mdo:100025073"/>
<keyword evidence="12 17" id="KW-1015">Disulfide bond</keyword>
<evidence type="ECO:0000256" key="10">
    <source>
        <dbReference type="ARBA" id="ARBA00022989"/>
    </source>
</evidence>
<accession>F6Z426</accession>
<evidence type="ECO:0000256" key="16">
    <source>
        <dbReference type="ARBA" id="ARBA00049822"/>
    </source>
</evidence>
<dbReference type="InterPro" id="IPR018097">
    <property type="entry name" value="EGF_Ca-bd_CS"/>
</dbReference>
<dbReference type="InterPro" id="IPR002049">
    <property type="entry name" value="LE_dom"/>
</dbReference>
<evidence type="ECO:0000313" key="21">
    <source>
        <dbReference type="Proteomes" id="UP000002280"/>
    </source>
</evidence>
<keyword evidence="7" id="KW-0732">Signal</keyword>
<evidence type="ECO:0000256" key="5">
    <source>
        <dbReference type="ARBA" id="ARBA00022536"/>
    </source>
</evidence>
<gene>
    <name evidence="20" type="primary">CRELD2</name>
</gene>
<dbReference type="SMART" id="SM00179">
    <property type="entry name" value="EGF_CA"/>
    <property type="match status" value="2"/>
</dbReference>
<dbReference type="PANTHER" id="PTHR24034">
    <property type="entry name" value="EGF-LIKE DOMAIN-CONTAINING PROTEIN"/>
    <property type="match status" value="1"/>
</dbReference>
<dbReference type="eggNOG" id="KOG4260">
    <property type="taxonomic scope" value="Eukaryota"/>
</dbReference>
<dbReference type="FunFam" id="2.10.25.10:FF:000038">
    <property type="entry name" value="Fibrillin 2"/>
    <property type="match status" value="1"/>
</dbReference>
<dbReference type="GO" id="GO:0003756">
    <property type="term" value="F:protein disulfide isomerase activity"/>
    <property type="evidence" value="ECO:0007669"/>
    <property type="project" value="UniProtKB-EC"/>
</dbReference>
<dbReference type="CTD" id="79174"/>
<dbReference type="PROSITE" id="PS50026">
    <property type="entry name" value="EGF_3"/>
    <property type="match status" value="2"/>
</dbReference>
<evidence type="ECO:0000256" key="12">
    <source>
        <dbReference type="ARBA" id="ARBA00023157"/>
    </source>
</evidence>
<dbReference type="InterPro" id="IPR000152">
    <property type="entry name" value="EGF-type_Asp/Asn_hydroxyl_site"/>
</dbReference>
<keyword evidence="13" id="KW-0413">Isomerase</keyword>
<dbReference type="SMART" id="SM00181">
    <property type="entry name" value="EGF"/>
    <property type="match status" value="3"/>
</dbReference>
<evidence type="ECO:0000256" key="9">
    <source>
        <dbReference type="ARBA" id="ARBA00022837"/>
    </source>
</evidence>
<keyword evidence="9" id="KW-0106">Calcium</keyword>
<dbReference type="InterPro" id="IPR009030">
    <property type="entry name" value="Growth_fac_rcpt_cys_sf"/>
</dbReference>
<dbReference type="PROSITE" id="PS01248">
    <property type="entry name" value="EGF_LAM_1"/>
    <property type="match status" value="1"/>
</dbReference>
<dbReference type="InterPro" id="IPR001881">
    <property type="entry name" value="EGF-like_Ca-bd_dom"/>
</dbReference>
<comment type="function">
    <text evidence="15">Protein disulfide isomerase. Promotes the localization of acetylcholine receptors (AChRs) to the plasma membrane.</text>
</comment>
<comment type="caution">
    <text evidence="17">Lacks conserved residue(s) required for the propagation of feature annotation.</text>
</comment>
<evidence type="ECO:0000256" key="11">
    <source>
        <dbReference type="ARBA" id="ARBA00023136"/>
    </source>
</evidence>
<evidence type="ECO:0000256" key="8">
    <source>
        <dbReference type="ARBA" id="ARBA00022737"/>
    </source>
</evidence>
<evidence type="ECO:0000256" key="2">
    <source>
        <dbReference type="ARBA" id="ARBA00004141"/>
    </source>
</evidence>
<dbReference type="PROSITE" id="PS00022">
    <property type="entry name" value="EGF_1"/>
    <property type="match status" value="1"/>
</dbReference>
<keyword evidence="8" id="KW-0677">Repeat</keyword>
<dbReference type="PROSITE" id="PS00010">
    <property type="entry name" value="ASX_HYDROXYL"/>
    <property type="match status" value="1"/>
</dbReference>
<keyword evidence="14" id="KW-0676">Redox-active center</keyword>
<evidence type="ECO:0000256" key="13">
    <source>
        <dbReference type="ARBA" id="ARBA00023235"/>
    </source>
</evidence>
<evidence type="ECO:0000256" key="14">
    <source>
        <dbReference type="ARBA" id="ARBA00023284"/>
    </source>
</evidence>
<sequence length="390" mass="42426">MMPRLRSPGHPPSLPARFRCPVRTMPVPSSQRQSLWPRLQLLLLPPLLFLLAVAPLPSSSSSTSHKPCTVCRNIVDQFHKGLANTEKKNFGGGNTAWEEKTLSKYESSEIRLVEIIESLCESDAFECNNMVENQEEHLENWWFKQKKRHPDLFRWFCVDTLRVCCLSGTYGPDCLECPGGAEQPCRGNGYCNGDGSRGGDGKCACHLGYTGALCMDCVDGYFSSWRNDTHSVCTVCHQACKTCTGPSPKDCGECELGWAQQEDACVDVDECAAEAPACEEGFYCLNNNGSFSCQACDASCAGCVGEGPEHCKSCTAGYAQEAGACRDIDECAQPEEACPQEHQKCFNTPGSFVCACAQGFQETDGACVPTPETQEEPQEAGPASSSHEDL</sequence>
<evidence type="ECO:0000256" key="1">
    <source>
        <dbReference type="ARBA" id="ARBA00001182"/>
    </source>
</evidence>
<comment type="catalytic activity">
    <reaction evidence="1">
        <text>Catalyzes the rearrangement of -S-S- bonds in proteins.</text>
        <dbReference type="EC" id="5.3.4.1"/>
    </reaction>
</comment>
<dbReference type="InterPro" id="IPR006212">
    <property type="entry name" value="Furin_repeat"/>
</dbReference>
<evidence type="ECO:0000256" key="4">
    <source>
        <dbReference type="ARBA" id="ARBA00012723"/>
    </source>
</evidence>
<comment type="subcellular location">
    <subcellularLocation>
        <location evidence="2">Membrane</location>
        <topology evidence="2">Multi-pass membrane protein</topology>
    </subcellularLocation>
</comment>
<dbReference type="SMART" id="SM00261">
    <property type="entry name" value="FU"/>
    <property type="match status" value="2"/>
</dbReference>
<comment type="similarity">
    <text evidence="3">Belongs to the CRELD family.</text>
</comment>
<dbReference type="STRING" id="13616.ENSMODP00000019694"/>
<feature type="region of interest" description="Disordered" evidence="18">
    <location>
        <begin position="367"/>
        <end position="390"/>
    </location>
</feature>
<evidence type="ECO:0000256" key="6">
    <source>
        <dbReference type="ARBA" id="ARBA00022692"/>
    </source>
</evidence>
<evidence type="ECO:0000256" key="18">
    <source>
        <dbReference type="SAM" id="MobiDB-lite"/>
    </source>
</evidence>
<dbReference type="GeneTree" id="ENSGT00940000160071"/>
<keyword evidence="5 17" id="KW-0245">EGF-like domain</keyword>
<dbReference type="Proteomes" id="UP000002280">
    <property type="component" value="Chromosome 8"/>
</dbReference>
<dbReference type="Gene3D" id="2.10.25.10">
    <property type="entry name" value="Laminin"/>
    <property type="match status" value="1"/>
</dbReference>
<dbReference type="RefSeq" id="XP_007502583.1">
    <property type="nucleotide sequence ID" value="XM_007502521.2"/>
</dbReference>
<proteinExistence type="inferred from homology"/>
<dbReference type="InterPro" id="IPR050751">
    <property type="entry name" value="ECM_structural_protein"/>
</dbReference>
<dbReference type="GO" id="GO:0016020">
    <property type="term" value="C:membrane"/>
    <property type="evidence" value="ECO:0007669"/>
    <property type="project" value="UniProtKB-SubCell"/>
</dbReference>
<dbReference type="CDD" id="cd00064">
    <property type="entry name" value="FU"/>
    <property type="match status" value="2"/>
</dbReference>
<dbReference type="FunCoup" id="F6Z426">
    <property type="interactions" value="552"/>
</dbReference>
<dbReference type="PROSITE" id="PS01187">
    <property type="entry name" value="EGF_CA"/>
    <property type="match status" value="1"/>
</dbReference>
<dbReference type="OMA" id="TDNFNKG"/>
<name>F6Z426_MONDO</name>
<evidence type="ECO:0000256" key="15">
    <source>
        <dbReference type="ARBA" id="ARBA00049626"/>
    </source>
</evidence>
<dbReference type="OrthoDB" id="19903at2759"/>
<dbReference type="SUPFAM" id="SSF57184">
    <property type="entry name" value="Growth factor receptor domain"/>
    <property type="match status" value="1"/>
</dbReference>
<keyword evidence="10" id="KW-1133">Transmembrane helix</keyword>
<dbReference type="Pfam" id="PF07645">
    <property type="entry name" value="EGF_CA"/>
    <property type="match status" value="2"/>
</dbReference>
<dbReference type="Bgee" id="ENSMODG00000015789">
    <property type="expression patterns" value="Expressed in skeleton of lower jaw and 17 other cell types or tissues"/>
</dbReference>
<evidence type="ECO:0000259" key="19">
    <source>
        <dbReference type="PROSITE" id="PS50026"/>
    </source>
</evidence>
<dbReference type="AlphaFoldDB" id="F6Z426"/>
<dbReference type="Gene3D" id="2.10.220.10">
    <property type="entry name" value="Hormone Receptor, Insulin-like Growth Factor Receptor 1, Chain A, domain 2"/>
    <property type="match status" value="1"/>
</dbReference>
<organism evidence="20 21">
    <name type="scientific">Monodelphis domestica</name>
    <name type="common">Gray short-tailed opossum</name>
    <dbReference type="NCBI Taxonomy" id="13616"/>
    <lineage>
        <taxon>Eukaryota</taxon>
        <taxon>Metazoa</taxon>
        <taxon>Chordata</taxon>
        <taxon>Craniata</taxon>
        <taxon>Vertebrata</taxon>
        <taxon>Euteleostomi</taxon>
        <taxon>Mammalia</taxon>
        <taxon>Metatheria</taxon>
        <taxon>Didelphimorphia</taxon>
        <taxon>Didelphidae</taxon>
        <taxon>Monodelphis</taxon>
    </lineage>
</organism>
<dbReference type="CDD" id="cd00054">
    <property type="entry name" value="EGF_CA"/>
    <property type="match status" value="1"/>
</dbReference>
<keyword evidence="6" id="KW-0812">Transmembrane</keyword>
<dbReference type="InterPro" id="IPR021852">
    <property type="entry name" value="DUF3456"/>
</dbReference>
<feature type="domain" description="EGF-like" evidence="19">
    <location>
        <begin position="173"/>
        <end position="215"/>
    </location>
</feature>
<keyword evidence="21" id="KW-1185">Reference proteome</keyword>
<dbReference type="HOGENOM" id="CLU_038974_0_1_1"/>
<protein>
    <recommendedName>
        <fullName evidence="4">protein disulfide-isomerase</fullName>
        <ecNumber evidence="4">5.3.4.1</ecNumber>
    </recommendedName>
    <alternativeName>
        <fullName evidence="16">Cysteine-rich with EGF-like domain protein 1</fullName>
    </alternativeName>
</protein>
<evidence type="ECO:0000256" key="3">
    <source>
        <dbReference type="ARBA" id="ARBA00005897"/>
    </source>
</evidence>
<reference evidence="20" key="3">
    <citation type="submission" date="2025-09" db="UniProtKB">
        <authorList>
            <consortium name="Ensembl"/>
        </authorList>
    </citation>
    <scope>IDENTIFICATION</scope>
</reference>
<dbReference type="InterPro" id="IPR049883">
    <property type="entry name" value="NOTCH1_EGF-like"/>
</dbReference>
<dbReference type="Pfam" id="PF11938">
    <property type="entry name" value="DUF3456"/>
    <property type="match status" value="1"/>
</dbReference>
<dbReference type="InterPro" id="IPR000742">
    <property type="entry name" value="EGF"/>
</dbReference>
<evidence type="ECO:0000256" key="7">
    <source>
        <dbReference type="ARBA" id="ARBA00022729"/>
    </source>
</evidence>
<feature type="disulfide bond" evidence="17">
    <location>
        <begin position="205"/>
        <end position="214"/>
    </location>
</feature>